<evidence type="ECO:0000313" key="2">
    <source>
        <dbReference type="WBParaSite" id="jg20692"/>
    </source>
</evidence>
<reference evidence="2" key="1">
    <citation type="submission" date="2022-11" db="UniProtKB">
        <authorList>
            <consortium name="WormBaseParasite"/>
        </authorList>
    </citation>
    <scope>IDENTIFICATION</scope>
</reference>
<dbReference type="Proteomes" id="UP000887574">
    <property type="component" value="Unplaced"/>
</dbReference>
<dbReference type="WBParaSite" id="jg20692">
    <property type="protein sequence ID" value="jg20692"/>
    <property type="gene ID" value="jg20692"/>
</dbReference>
<keyword evidence="1" id="KW-1185">Reference proteome</keyword>
<proteinExistence type="predicted"/>
<evidence type="ECO:0000313" key="1">
    <source>
        <dbReference type="Proteomes" id="UP000887574"/>
    </source>
</evidence>
<dbReference type="AlphaFoldDB" id="A0A915DJM2"/>
<sequence length="102" mass="12605">MVFQAIGVYEQIMRAMASEMFLVSKMSEKQFTDIYKKDMTKEEYLDQLIQKFEKIVDYRMDSEMYAFDRDVYKKAEIYWIDQRHERKIMSPEDNKWWEKETG</sequence>
<protein>
    <submittedName>
        <fullName evidence="2">Uncharacterized protein</fullName>
    </submittedName>
</protein>
<name>A0A915DJM2_9BILA</name>
<accession>A0A915DJM2</accession>
<organism evidence="1 2">
    <name type="scientific">Ditylenchus dipsaci</name>
    <dbReference type="NCBI Taxonomy" id="166011"/>
    <lineage>
        <taxon>Eukaryota</taxon>
        <taxon>Metazoa</taxon>
        <taxon>Ecdysozoa</taxon>
        <taxon>Nematoda</taxon>
        <taxon>Chromadorea</taxon>
        <taxon>Rhabditida</taxon>
        <taxon>Tylenchina</taxon>
        <taxon>Tylenchomorpha</taxon>
        <taxon>Sphaerularioidea</taxon>
        <taxon>Anguinidae</taxon>
        <taxon>Anguininae</taxon>
        <taxon>Ditylenchus</taxon>
    </lineage>
</organism>